<protein>
    <recommendedName>
        <fullName evidence="4">Reverse transcriptase domain-containing protein</fullName>
    </recommendedName>
</protein>
<dbReference type="RefSeq" id="WP_344139984.1">
    <property type="nucleotide sequence ID" value="NZ_BAAAQI010000001.1"/>
</dbReference>
<keyword evidence="3" id="KW-1185">Reference proteome</keyword>
<dbReference type="PANTHER" id="PTHR34047">
    <property type="entry name" value="NUCLEAR INTRON MATURASE 1, MITOCHONDRIAL-RELATED"/>
    <property type="match status" value="1"/>
</dbReference>
<organism evidence="2 3">
    <name type="scientific">Streptomonospora arabica</name>
    <dbReference type="NCBI Taxonomy" id="412417"/>
    <lineage>
        <taxon>Bacteria</taxon>
        <taxon>Bacillati</taxon>
        <taxon>Actinomycetota</taxon>
        <taxon>Actinomycetes</taxon>
        <taxon>Streptosporangiales</taxon>
        <taxon>Nocardiopsidaceae</taxon>
        <taxon>Streptomonospora</taxon>
    </lineage>
</organism>
<name>A0ABV9SN97_9ACTN</name>
<dbReference type="EMBL" id="JBHSIY010000006">
    <property type="protein sequence ID" value="MFC4866362.1"/>
    <property type="molecule type" value="Genomic_DNA"/>
</dbReference>
<dbReference type="SUPFAM" id="SSF56672">
    <property type="entry name" value="DNA/RNA polymerases"/>
    <property type="match status" value="1"/>
</dbReference>
<evidence type="ECO:0000313" key="3">
    <source>
        <dbReference type="Proteomes" id="UP001595858"/>
    </source>
</evidence>
<dbReference type="InterPro" id="IPR051083">
    <property type="entry name" value="GrpII_Intron_Splice-Mob/Def"/>
</dbReference>
<accession>A0ABV9SN97</accession>
<evidence type="ECO:0000256" key="1">
    <source>
        <dbReference type="SAM" id="MobiDB-lite"/>
    </source>
</evidence>
<dbReference type="InterPro" id="IPR043502">
    <property type="entry name" value="DNA/RNA_pol_sf"/>
</dbReference>
<evidence type="ECO:0000313" key="2">
    <source>
        <dbReference type="EMBL" id="MFC4866362.1"/>
    </source>
</evidence>
<evidence type="ECO:0008006" key="4">
    <source>
        <dbReference type="Google" id="ProtNLM"/>
    </source>
</evidence>
<dbReference type="Proteomes" id="UP001595858">
    <property type="component" value="Unassembled WGS sequence"/>
</dbReference>
<sequence>MWNAYLKVRANKGALGVDGCSIEDFDKDLRNNLYKIWNRMSSGSYFPPPVRAVEIPKRHGGGTRTLGMPTVADRIA</sequence>
<feature type="region of interest" description="Disordered" evidence="1">
    <location>
        <begin position="56"/>
        <end position="76"/>
    </location>
</feature>
<comment type="caution">
    <text evidence="2">The sequence shown here is derived from an EMBL/GenBank/DDBJ whole genome shotgun (WGS) entry which is preliminary data.</text>
</comment>
<reference evidence="3" key="1">
    <citation type="journal article" date="2019" name="Int. J. Syst. Evol. Microbiol.">
        <title>The Global Catalogue of Microorganisms (GCM) 10K type strain sequencing project: providing services to taxonomists for standard genome sequencing and annotation.</title>
        <authorList>
            <consortium name="The Broad Institute Genomics Platform"/>
            <consortium name="The Broad Institute Genome Sequencing Center for Infectious Disease"/>
            <person name="Wu L."/>
            <person name="Ma J."/>
        </authorList>
    </citation>
    <scope>NUCLEOTIDE SEQUENCE [LARGE SCALE GENOMIC DNA]</scope>
    <source>
        <strain evidence="3">CGMCC 4.7304</strain>
    </source>
</reference>
<gene>
    <name evidence="2" type="ORF">ACFPCZ_06940</name>
</gene>
<proteinExistence type="predicted"/>
<dbReference type="PANTHER" id="PTHR34047:SF3">
    <property type="entry name" value="BLR2052 PROTEIN"/>
    <property type="match status" value="1"/>
</dbReference>